<dbReference type="AlphaFoldDB" id="H5SHY2"/>
<sequence length="79" mass="9120">MRKSMHQQIRFALCVADGEPDLEAGKLYPVLPDERASQEKYLRVIDESGEDYLYPADYFVFVELPKKAQDALLSRLRSV</sequence>
<evidence type="ECO:0000313" key="1">
    <source>
        <dbReference type="EMBL" id="BAL55768.1"/>
    </source>
</evidence>
<dbReference type="EMBL" id="AP011766">
    <property type="protein sequence ID" value="BAL57081.1"/>
    <property type="molecule type" value="Genomic_DNA"/>
</dbReference>
<protein>
    <submittedName>
        <fullName evidence="1">Hypothetical conserved protein</fullName>
    </submittedName>
</protein>
<evidence type="ECO:0000313" key="2">
    <source>
        <dbReference type="EMBL" id="BAL57081.1"/>
    </source>
</evidence>
<proteinExistence type="predicted"/>
<gene>
    <name evidence="1" type="ORF">HGMM_F31E01C04</name>
    <name evidence="2" type="ORF">HGMM_F47C08C02</name>
</gene>
<name>H5SHY2_9BACT</name>
<reference evidence="1" key="1">
    <citation type="journal article" date="2005" name="Environ. Microbiol.">
        <title>Genetic and functional properties of uncultivated thermophilic crenarchaeotes from a subsurface gold mine as revealed by analysis of genome fragments.</title>
        <authorList>
            <person name="Nunoura T."/>
            <person name="Hirayama H."/>
            <person name="Takami H."/>
            <person name="Oida H."/>
            <person name="Nishi S."/>
            <person name="Shimamura S."/>
            <person name="Suzuki Y."/>
            <person name="Inagaki F."/>
            <person name="Takai K."/>
            <person name="Nealson K.H."/>
            <person name="Horikoshi K."/>
        </authorList>
    </citation>
    <scope>NUCLEOTIDE SEQUENCE</scope>
</reference>
<accession>H5SHY2</accession>
<dbReference type="EMBL" id="AP011729">
    <property type="protein sequence ID" value="BAL55768.1"/>
    <property type="molecule type" value="Genomic_DNA"/>
</dbReference>
<organism evidence="1">
    <name type="scientific">uncultured Acetothermia bacterium</name>
    <dbReference type="NCBI Taxonomy" id="236499"/>
    <lineage>
        <taxon>Bacteria</taxon>
        <taxon>Candidatus Bipolaricaulota</taxon>
        <taxon>environmental samples</taxon>
    </lineage>
</organism>
<reference evidence="1" key="2">
    <citation type="journal article" date="2012" name="PLoS ONE">
        <title>A Deeply Branching Thermophilic Bacterium with an Ancient Acetyl-CoA Pathway Dominates a Subsurface Ecosystem.</title>
        <authorList>
            <person name="Takami H."/>
            <person name="Noguchi H."/>
            <person name="Takaki Y."/>
            <person name="Uchiyama I."/>
            <person name="Toyoda A."/>
            <person name="Nishi S."/>
            <person name="Chee G.-J."/>
            <person name="Arai W."/>
            <person name="Nunoura T."/>
            <person name="Itoh T."/>
            <person name="Hattori M."/>
            <person name="Takai K."/>
        </authorList>
    </citation>
    <scope>NUCLEOTIDE SEQUENCE</scope>
</reference>